<dbReference type="GO" id="GO:0016491">
    <property type="term" value="F:oxidoreductase activity"/>
    <property type="evidence" value="ECO:0007669"/>
    <property type="project" value="UniProtKB-KW"/>
</dbReference>
<dbReference type="OrthoDB" id="9815825at2"/>
<dbReference type="Gene3D" id="3.30.360.10">
    <property type="entry name" value="Dihydrodipicolinate Reductase, domain 2"/>
    <property type="match status" value="1"/>
</dbReference>
<dbReference type="InterPro" id="IPR050984">
    <property type="entry name" value="Gfo/Idh/MocA_domain"/>
</dbReference>
<dbReference type="Proteomes" id="UP000013167">
    <property type="component" value="Unassembled WGS sequence"/>
</dbReference>
<dbReference type="EMBL" id="CAIZ01000044">
    <property type="protein sequence ID" value="CCH69152.1"/>
    <property type="molecule type" value="Genomic_DNA"/>
</dbReference>
<dbReference type="RefSeq" id="WP_010851902.1">
    <property type="nucleotide sequence ID" value="NZ_HF570956.1"/>
</dbReference>
<dbReference type="GO" id="GO:0000166">
    <property type="term" value="F:nucleotide binding"/>
    <property type="evidence" value="ECO:0007669"/>
    <property type="project" value="InterPro"/>
</dbReference>
<dbReference type="HOGENOM" id="CLU_023194_7_2_11"/>
<accession>N0DY81</accession>
<keyword evidence="2" id="KW-0560">Oxidoreductase</keyword>
<dbReference type="InterPro" id="IPR036291">
    <property type="entry name" value="NAD(P)-bd_dom_sf"/>
</dbReference>
<evidence type="ECO:0000256" key="3">
    <source>
        <dbReference type="ARBA" id="ARBA00023027"/>
    </source>
</evidence>
<dbReference type="Pfam" id="PF01408">
    <property type="entry name" value="GFO_IDH_MocA"/>
    <property type="match status" value="1"/>
</dbReference>
<keyword evidence="7" id="KW-1185">Reference proteome</keyword>
<dbReference type="PANTHER" id="PTHR22604">
    <property type="entry name" value="OXIDOREDUCTASES"/>
    <property type="match status" value="1"/>
</dbReference>
<evidence type="ECO:0000259" key="5">
    <source>
        <dbReference type="Pfam" id="PF22725"/>
    </source>
</evidence>
<dbReference type="Gene3D" id="3.40.50.720">
    <property type="entry name" value="NAD(P)-binding Rossmann-like Domain"/>
    <property type="match status" value="1"/>
</dbReference>
<evidence type="ECO:0000313" key="6">
    <source>
        <dbReference type="EMBL" id="CCH69152.1"/>
    </source>
</evidence>
<feature type="domain" description="GFO/IDH/MocA-like oxidoreductase" evidence="5">
    <location>
        <begin position="147"/>
        <end position="259"/>
    </location>
</feature>
<gene>
    <name evidence="6" type="ORF">BN10_1380003</name>
</gene>
<dbReference type="SUPFAM" id="SSF51735">
    <property type="entry name" value="NAD(P)-binding Rossmann-fold domains"/>
    <property type="match status" value="1"/>
</dbReference>
<comment type="similarity">
    <text evidence="1">Belongs to the Gfo/Idh/MocA family.</text>
</comment>
<evidence type="ECO:0000313" key="7">
    <source>
        <dbReference type="Proteomes" id="UP000013167"/>
    </source>
</evidence>
<sequence>MQLPEPRTPDPMDAPPLRWGVLGPGWIADQMVGSLRANTRQQVVAVGSREVCRAQDFADRHGIARAHGSYEELVADPLVDIVYVASPHSGHREHALLALEAGKHVLIEKAFARNAAEAHEIVASARSRGLFCMEAMWTRFLPGTDVIRQCLEQGLLGPVEVVFADHGQPLYPDGPRRLWDPELAGGALLDLGIYPVSFASFALGGLTSVTAAGDLVDSGVDAREAMIVTGAHGGTGVLHATMTSRTETTASIVGPKGRLDVGERTQWLGGFYGPTVIRHQGRAEHEPAQWSPDLDTTDPHHVGLHYEACEAARCISNGLLESPLLPLDETVSIMRILDEVRRQLGVTYPRE</sequence>
<feature type="domain" description="Gfo/Idh/MocA-like oxidoreductase N-terminal" evidence="4">
    <location>
        <begin position="17"/>
        <end position="133"/>
    </location>
</feature>
<evidence type="ECO:0000256" key="2">
    <source>
        <dbReference type="ARBA" id="ARBA00023002"/>
    </source>
</evidence>
<dbReference type="InterPro" id="IPR000683">
    <property type="entry name" value="Gfo/Idh/MocA-like_OxRdtase_N"/>
</dbReference>
<dbReference type="PANTHER" id="PTHR22604:SF105">
    <property type="entry name" value="TRANS-1,2-DIHYDROBENZENE-1,2-DIOL DEHYDROGENASE"/>
    <property type="match status" value="1"/>
</dbReference>
<dbReference type="InterPro" id="IPR055170">
    <property type="entry name" value="GFO_IDH_MocA-like_dom"/>
</dbReference>
<keyword evidence="3" id="KW-0520">NAD</keyword>
<dbReference type="eggNOG" id="COG0673">
    <property type="taxonomic scope" value="Bacteria"/>
</dbReference>
<name>N0DY81_9MICO</name>
<reference evidence="6 7" key="1">
    <citation type="journal article" date="2013" name="ISME J.">
        <title>A metabolic model for members of the genus Tetrasphaera involved in enhanced biological phosphorus removal.</title>
        <authorList>
            <person name="Kristiansen R."/>
            <person name="Nguyen H.T.T."/>
            <person name="Saunders A.M."/>
            <person name="Nielsen J.L."/>
            <person name="Wimmer R."/>
            <person name="Le V.Q."/>
            <person name="McIlroy S.J."/>
            <person name="Petrovski S."/>
            <person name="Seviour R.J."/>
            <person name="Calteau A."/>
            <person name="Nielsen K.L."/>
            <person name="Nielsen P.H."/>
        </authorList>
    </citation>
    <scope>NUCLEOTIDE SEQUENCE [LARGE SCALE GENOMIC DNA]</scope>
    <source>
        <strain evidence="6 7">Lp2</strain>
    </source>
</reference>
<evidence type="ECO:0000259" key="4">
    <source>
        <dbReference type="Pfam" id="PF01408"/>
    </source>
</evidence>
<organism evidence="6 7">
    <name type="scientific">Phycicoccus elongatus Lp2</name>
    <dbReference type="NCBI Taxonomy" id="1193181"/>
    <lineage>
        <taxon>Bacteria</taxon>
        <taxon>Bacillati</taxon>
        <taxon>Actinomycetota</taxon>
        <taxon>Actinomycetes</taxon>
        <taxon>Micrococcales</taxon>
        <taxon>Intrasporangiaceae</taxon>
        <taxon>Phycicoccus</taxon>
    </lineage>
</organism>
<dbReference type="STRING" id="1193181.BN10_1380003"/>
<dbReference type="AlphaFoldDB" id="N0DY81"/>
<dbReference type="SUPFAM" id="SSF55347">
    <property type="entry name" value="Glyceraldehyde-3-phosphate dehydrogenase-like, C-terminal domain"/>
    <property type="match status" value="1"/>
</dbReference>
<protein>
    <submittedName>
        <fullName evidence="6">GFO/IDH/MOCA family oxidoreductase</fullName>
    </submittedName>
</protein>
<proteinExistence type="inferred from homology"/>
<comment type="caution">
    <text evidence="6">The sequence shown here is derived from an EMBL/GenBank/DDBJ whole genome shotgun (WGS) entry which is preliminary data.</text>
</comment>
<dbReference type="Pfam" id="PF22725">
    <property type="entry name" value="GFO_IDH_MocA_C3"/>
    <property type="match status" value="1"/>
</dbReference>
<evidence type="ECO:0000256" key="1">
    <source>
        <dbReference type="ARBA" id="ARBA00010928"/>
    </source>
</evidence>